<comment type="subcellular location">
    <subcellularLocation>
        <location evidence="4">Cell membrane</location>
        <topology evidence="4">Multi-pass membrane protein</topology>
    </subcellularLocation>
</comment>
<evidence type="ECO:0000256" key="5">
    <source>
        <dbReference type="PROSITE-ProRule" id="PRU00354"/>
    </source>
</evidence>
<dbReference type="InterPro" id="IPR001045">
    <property type="entry name" value="Spermi_synthase"/>
</dbReference>
<feature type="binding site" evidence="4">
    <location>
        <position position="271"/>
    </location>
    <ligand>
        <name>spermidine</name>
        <dbReference type="ChEBI" id="CHEBI:57834"/>
    </ligand>
</feature>
<dbReference type="InterPro" id="IPR030374">
    <property type="entry name" value="PABS"/>
</dbReference>
<keyword evidence="8" id="KW-1185">Reference proteome</keyword>
<dbReference type="InterPro" id="IPR029063">
    <property type="entry name" value="SAM-dependent_MTases_sf"/>
</dbReference>
<dbReference type="Gene3D" id="3.40.50.150">
    <property type="entry name" value="Vaccinia Virus protein VP39"/>
    <property type="match status" value="1"/>
</dbReference>
<feature type="transmembrane region" description="Helical" evidence="4">
    <location>
        <begin position="43"/>
        <end position="61"/>
    </location>
</feature>
<feature type="binding site" evidence="4">
    <location>
        <begin position="349"/>
        <end position="350"/>
    </location>
    <ligand>
        <name>S-methyl-5'-thioadenosine</name>
        <dbReference type="ChEBI" id="CHEBI:17509"/>
    </ligand>
</feature>
<dbReference type="PROSITE" id="PS51006">
    <property type="entry name" value="PABS_2"/>
    <property type="match status" value="1"/>
</dbReference>
<keyword evidence="4" id="KW-0745">Spermidine biosynthesis</keyword>
<dbReference type="PANTHER" id="PTHR43317:SF1">
    <property type="entry name" value="THERMOSPERMINE SYNTHASE ACAULIS5"/>
    <property type="match status" value="1"/>
</dbReference>
<dbReference type="CDD" id="cd02440">
    <property type="entry name" value="AdoMet_MTases"/>
    <property type="match status" value="1"/>
</dbReference>
<dbReference type="EC" id="2.5.1.16" evidence="4"/>
<dbReference type="NCBIfam" id="NF037959">
    <property type="entry name" value="MFS_SpdSyn"/>
    <property type="match status" value="1"/>
</dbReference>
<dbReference type="GO" id="GO:0005886">
    <property type="term" value="C:plasma membrane"/>
    <property type="evidence" value="ECO:0007669"/>
    <property type="project" value="UniProtKB-SubCell"/>
</dbReference>
<dbReference type="PROSITE" id="PS51257">
    <property type="entry name" value="PROKAR_LIPOPROTEIN"/>
    <property type="match status" value="1"/>
</dbReference>
<dbReference type="EMBL" id="LN650648">
    <property type="protein sequence ID" value="CEI73031.1"/>
    <property type="molecule type" value="Genomic_DNA"/>
</dbReference>
<feature type="transmembrane region" description="Helical" evidence="4">
    <location>
        <begin position="136"/>
        <end position="160"/>
    </location>
</feature>
<evidence type="ECO:0000256" key="4">
    <source>
        <dbReference type="HAMAP-Rule" id="MF_00198"/>
    </source>
</evidence>
<feature type="transmembrane region" description="Helical" evidence="4">
    <location>
        <begin position="197"/>
        <end position="215"/>
    </location>
</feature>
<organism evidence="7 8">
    <name type="scientific">Romboutsia hominis</name>
    <dbReference type="NCBI Taxonomy" id="1507512"/>
    <lineage>
        <taxon>Bacteria</taxon>
        <taxon>Bacillati</taxon>
        <taxon>Bacillota</taxon>
        <taxon>Clostridia</taxon>
        <taxon>Peptostreptococcales</taxon>
        <taxon>Peptostreptococcaceae</taxon>
        <taxon>Romboutsia</taxon>
    </lineage>
</organism>
<reference evidence="7 8" key="1">
    <citation type="submission" date="2014-09" db="EMBL/GenBank/DDBJ databases">
        <authorList>
            <person name="Hornung B.V."/>
        </authorList>
    </citation>
    <scope>NUCLEOTIDE SEQUENCE [LARGE SCALE GENOMIC DNA]</scope>
    <source>
        <strain evidence="7 8">FRIFI</strain>
    </source>
</reference>
<evidence type="ECO:0000256" key="2">
    <source>
        <dbReference type="ARBA" id="ARBA00022679"/>
    </source>
</evidence>
<gene>
    <name evidence="4" type="primary">speE</name>
    <name evidence="7" type="ORF">FRIFI_1497</name>
</gene>
<comment type="catalytic activity">
    <reaction evidence="4">
        <text>S-adenosyl 3-(methylsulfanyl)propylamine + putrescine = S-methyl-5'-thioadenosine + spermidine + H(+)</text>
        <dbReference type="Rhea" id="RHEA:12721"/>
        <dbReference type="ChEBI" id="CHEBI:15378"/>
        <dbReference type="ChEBI" id="CHEBI:17509"/>
        <dbReference type="ChEBI" id="CHEBI:57443"/>
        <dbReference type="ChEBI" id="CHEBI:57834"/>
        <dbReference type="ChEBI" id="CHEBI:326268"/>
        <dbReference type="EC" id="2.5.1.16"/>
    </reaction>
</comment>
<keyword evidence="4" id="KW-0472">Membrane</keyword>
<dbReference type="InterPro" id="IPR030373">
    <property type="entry name" value="PABS_CS"/>
</dbReference>
<proteinExistence type="inferred from homology"/>
<dbReference type="NCBIfam" id="NF002956">
    <property type="entry name" value="PRK03612.1"/>
    <property type="match status" value="1"/>
</dbReference>
<comment type="function">
    <text evidence="4">Catalyzes the irreversible transfer of a propylamine group from the amino donor S-adenosylmethioninamine (decarboxy-AdoMet) to putrescine (1,4-diaminobutane) to yield spermidine.</text>
</comment>
<comment type="caution">
    <text evidence="4">Lacks conserved residue(s) required for the propagation of feature annotation.</text>
</comment>
<feature type="domain" description="PABS" evidence="6">
    <location>
        <begin position="212"/>
        <end position="446"/>
    </location>
</feature>
<dbReference type="AlphaFoldDB" id="A0A2P2BRN8"/>
<dbReference type="RefSeq" id="WP_092925651.1">
    <property type="nucleotide sequence ID" value="NZ_FJTZ01000012.1"/>
</dbReference>
<protein>
    <recommendedName>
        <fullName evidence="4">Polyamine aminopropyltransferase</fullName>
    </recommendedName>
    <alternativeName>
        <fullName evidence="4">Putrescine aminopropyltransferase</fullName>
        <shortName evidence="4">PAPT</shortName>
    </alternativeName>
    <alternativeName>
        <fullName evidence="4">Spermidine synthase</fullName>
        <shortName evidence="4">SPDS</shortName>
        <shortName evidence="4">SPDSY</shortName>
        <ecNumber evidence="4">2.5.1.16</ecNumber>
    </alternativeName>
</protein>
<feature type="binding site" evidence="4">
    <location>
        <position position="295"/>
    </location>
    <ligand>
        <name>spermidine</name>
        <dbReference type="ChEBI" id="CHEBI:57834"/>
    </ligand>
</feature>
<dbReference type="FunFam" id="3.40.50.150:FF:000088">
    <property type="entry name" value="Polyamine aminopropyltransferase"/>
    <property type="match status" value="1"/>
</dbReference>
<dbReference type="PROSITE" id="PS01330">
    <property type="entry name" value="PABS_1"/>
    <property type="match status" value="1"/>
</dbReference>
<sequence>MVNNKFNYKILMLTTLIISGCSIVYELLISAVGSYLLGDSIKQFSITIGLYMCAMGVGSHISKYVKKNLFDFFVFVEIAVGILGGISSLILFLSNVYIASSEFIMYIQIVLIGTLVGLEIPILTRIIEENCDNLRVTLSNVFSFDYIGGLIGSLLFPLFLLPTLGYFATSFLVGTINIVIAIVIIHNYKSYIKNIETFKIVSYISLVFMFLGVLYSENISQSIENSLYRDRVVLSNQTQYQKIVMTRHKDDLRLYLNGNIQFSSKDEYRYHEALVHIPMGIVKNHENVLILGGGDGLAVRELLKYDDIKNITLVDIDKEMVDLCKTNPLITEINKNSLSSEKVNLVYEDAFEFLENTKEVYDVIIVDLPDPNNDSLNKLYTNIFYRLCKNALTQNGVMTVQSTSPYYARKAFWSINKTLKSEDFNVYPYHVQVPSFGEWGFNLSSKQELNLDDIKVNVSTKYLNKGSIESMFNFAQDEVIDIESIDTNTLSHPKLINYYEESVKNWK</sequence>
<dbReference type="KEGG" id="rhom:FRIFI_1497"/>
<dbReference type="GO" id="GO:0010487">
    <property type="term" value="F:thermospermine synthase activity"/>
    <property type="evidence" value="ECO:0007669"/>
    <property type="project" value="UniProtKB-ARBA"/>
</dbReference>
<feature type="transmembrane region" description="Helical" evidence="4">
    <location>
        <begin position="12"/>
        <end position="37"/>
    </location>
</feature>
<feature type="transmembrane region" description="Helical" evidence="4">
    <location>
        <begin position="166"/>
        <end position="185"/>
    </location>
</feature>
<feature type="active site" description="Proton acceptor" evidence="4 5">
    <location>
        <position position="367"/>
    </location>
</feature>
<comment type="similarity">
    <text evidence="1 4">Belongs to the spermidine/spermine synthase family.</text>
</comment>
<dbReference type="SUPFAM" id="SSF103473">
    <property type="entry name" value="MFS general substrate transporter"/>
    <property type="match status" value="1"/>
</dbReference>
<dbReference type="SUPFAM" id="SSF53335">
    <property type="entry name" value="S-adenosyl-L-methionine-dependent methyltransferases"/>
    <property type="match status" value="1"/>
</dbReference>
<dbReference type="GO" id="GO:0004766">
    <property type="term" value="F:spermidine synthase activity"/>
    <property type="evidence" value="ECO:0007669"/>
    <property type="project" value="UniProtKB-UniRule"/>
</dbReference>
<keyword evidence="2 4" id="KW-0808">Transferase</keyword>
<evidence type="ECO:0000256" key="1">
    <source>
        <dbReference type="ARBA" id="ARBA00007867"/>
    </source>
</evidence>
<dbReference type="PANTHER" id="PTHR43317">
    <property type="entry name" value="THERMOSPERMINE SYNTHASE ACAULIS5"/>
    <property type="match status" value="1"/>
</dbReference>
<evidence type="ECO:0000259" key="6">
    <source>
        <dbReference type="PROSITE" id="PS51006"/>
    </source>
</evidence>
<accession>A0A2P2BRN8</accession>
<keyword evidence="4" id="KW-0812">Transmembrane</keyword>
<dbReference type="InterPro" id="IPR036259">
    <property type="entry name" value="MFS_trans_sf"/>
</dbReference>
<dbReference type="UniPathway" id="UPA00248">
    <property type="reaction ID" value="UER00314"/>
</dbReference>
<dbReference type="GO" id="GO:0008295">
    <property type="term" value="P:spermidine biosynthetic process"/>
    <property type="evidence" value="ECO:0007669"/>
    <property type="project" value="UniProtKB-UniRule"/>
</dbReference>
<keyword evidence="3 4" id="KW-0620">Polyamine biosynthesis</keyword>
<keyword evidence="4" id="KW-1133">Transmembrane helix</keyword>
<dbReference type="Proteomes" id="UP000245695">
    <property type="component" value="Chromosome 1"/>
</dbReference>
<dbReference type="Pfam" id="PF01564">
    <property type="entry name" value="Spermine_synth"/>
    <property type="match status" value="1"/>
</dbReference>
<comment type="pathway">
    <text evidence="4">Amine and polyamine biosynthesis; spermidine biosynthesis; spermidine from putrescine: step 1/1.</text>
</comment>
<name>A0A2P2BRN8_9FIRM</name>
<evidence type="ECO:0000256" key="3">
    <source>
        <dbReference type="ARBA" id="ARBA00023115"/>
    </source>
</evidence>
<feature type="transmembrane region" description="Helical" evidence="4">
    <location>
        <begin position="103"/>
        <end position="124"/>
    </location>
</feature>
<dbReference type="HAMAP" id="MF_00198">
    <property type="entry name" value="Spermidine_synth"/>
    <property type="match status" value="1"/>
</dbReference>
<feature type="binding site" evidence="4">
    <location>
        <position position="315"/>
    </location>
    <ligand>
        <name>S-methyl-5'-thioadenosine</name>
        <dbReference type="ChEBI" id="CHEBI:17509"/>
    </ligand>
</feature>
<comment type="subunit">
    <text evidence="4">Homodimer or homotetramer.</text>
</comment>
<evidence type="ECO:0000313" key="7">
    <source>
        <dbReference type="EMBL" id="CEI73031.1"/>
    </source>
</evidence>
<keyword evidence="4" id="KW-1003">Cell membrane</keyword>
<evidence type="ECO:0000313" key="8">
    <source>
        <dbReference type="Proteomes" id="UP000245695"/>
    </source>
</evidence>
<feature type="binding site" evidence="4">
    <location>
        <position position="241"/>
    </location>
    <ligand>
        <name>S-methyl-5'-thioadenosine</name>
        <dbReference type="ChEBI" id="CHEBI:17509"/>
    </ligand>
</feature>
<feature type="transmembrane region" description="Helical" evidence="4">
    <location>
        <begin position="73"/>
        <end position="97"/>
    </location>
</feature>